<reference evidence="3" key="1">
    <citation type="journal article" date="2019" name="Int. J. Syst. Evol. Microbiol.">
        <title>The Global Catalogue of Microorganisms (GCM) 10K type strain sequencing project: providing services to taxonomists for standard genome sequencing and annotation.</title>
        <authorList>
            <consortium name="The Broad Institute Genomics Platform"/>
            <consortium name="The Broad Institute Genome Sequencing Center for Infectious Disease"/>
            <person name="Wu L."/>
            <person name="Ma J."/>
        </authorList>
    </citation>
    <scope>NUCLEOTIDE SEQUENCE [LARGE SCALE GENOMIC DNA]</scope>
    <source>
        <strain evidence="3">JCM 17525</strain>
    </source>
</reference>
<dbReference type="Proteomes" id="UP001501456">
    <property type="component" value="Unassembled WGS sequence"/>
</dbReference>
<dbReference type="InterPro" id="IPR008523">
    <property type="entry name" value="DUF805"/>
</dbReference>
<accession>A0ABP7H4G9</accession>
<sequence>MGLNIELMMKDIVKIFKQTFNYKGKTGRKEYWTYFILIFVVFNIFILSIPFGLLEAWYLKANNIKPNGLNFRGTRSVINLIFFIPLISATVRRLRDAGVSVWFTLIPVLNLILCMKTSENE</sequence>
<gene>
    <name evidence="2" type="ORF">GCM10022271_13650</name>
</gene>
<organism evidence="2 3">
    <name type="scientific">Corallibacter vietnamensis</name>
    <dbReference type="NCBI Taxonomy" id="904130"/>
    <lineage>
        <taxon>Bacteria</taxon>
        <taxon>Pseudomonadati</taxon>
        <taxon>Bacteroidota</taxon>
        <taxon>Flavobacteriia</taxon>
        <taxon>Flavobacteriales</taxon>
        <taxon>Flavobacteriaceae</taxon>
        <taxon>Corallibacter</taxon>
    </lineage>
</organism>
<proteinExistence type="predicted"/>
<dbReference type="EMBL" id="BAABBI010000001">
    <property type="protein sequence ID" value="GAA3782609.1"/>
    <property type="molecule type" value="Genomic_DNA"/>
</dbReference>
<evidence type="ECO:0008006" key="4">
    <source>
        <dbReference type="Google" id="ProtNLM"/>
    </source>
</evidence>
<name>A0ABP7H4G9_9FLAO</name>
<keyword evidence="3" id="KW-1185">Reference proteome</keyword>
<dbReference type="PANTHER" id="PTHR34980:SF2">
    <property type="entry name" value="INNER MEMBRANE PROTEIN YHAH-RELATED"/>
    <property type="match status" value="1"/>
</dbReference>
<evidence type="ECO:0000313" key="3">
    <source>
        <dbReference type="Proteomes" id="UP001501456"/>
    </source>
</evidence>
<feature type="transmembrane region" description="Helical" evidence="1">
    <location>
        <begin position="97"/>
        <end position="115"/>
    </location>
</feature>
<evidence type="ECO:0000256" key="1">
    <source>
        <dbReference type="SAM" id="Phobius"/>
    </source>
</evidence>
<dbReference type="PANTHER" id="PTHR34980">
    <property type="entry name" value="INNER MEMBRANE PROTEIN-RELATED-RELATED"/>
    <property type="match status" value="1"/>
</dbReference>
<evidence type="ECO:0000313" key="2">
    <source>
        <dbReference type="EMBL" id="GAA3782609.1"/>
    </source>
</evidence>
<feature type="transmembrane region" description="Helical" evidence="1">
    <location>
        <begin position="74"/>
        <end position="91"/>
    </location>
</feature>
<dbReference type="Pfam" id="PF05656">
    <property type="entry name" value="DUF805"/>
    <property type="match status" value="1"/>
</dbReference>
<keyword evidence="1" id="KW-1133">Transmembrane helix</keyword>
<comment type="caution">
    <text evidence="2">The sequence shown here is derived from an EMBL/GenBank/DDBJ whole genome shotgun (WGS) entry which is preliminary data.</text>
</comment>
<keyword evidence="1" id="KW-0472">Membrane</keyword>
<feature type="transmembrane region" description="Helical" evidence="1">
    <location>
        <begin position="31"/>
        <end position="54"/>
    </location>
</feature>
<protein>
    <recommendedName>
        <fullName evidence="4">DUF805 domain-containing protein</fullName>
    </recommendedName>
</protein>
<keyword evidence="1" id="KW-0812">Transmembrane</keyword>